<keyword evidence="3" id="KW-1185">Reference proteome</keyword>
<name>A0ABP0NM73_9DINO</name>
<evidence type="ECO:0000313" key="2">
    <source>
        <dbReference type="EMBL" id="CAK9064875.1"/>
    </source>
</evidence>
<accession>A0ABP0NM73</accession>
<comment type="caution">
    <text evidence="2">The sequence shown here is derived from an EMBL/GenBank/DDBJ whole genome shotgun (WGS) entry which is preliminary data.</text>
</comment>
<evidence type="ECO:0000313" key="3">
    <source>
        <dbReference type="Proteomes" id="UP001642484"/>
    </source>
</evidence>
<dbReference type="Proteomes" id="UP001642484">
    <property type="component" value="Unassembled WGS sequence"/>
</dbReference>
<feature type="compositionally biased region" description="Basic residues" evidence="1">
    <location>
        <begin position="108"/>
        <end position="120"/>
    </location>
</feature>
<proteinExistence type="predicted"/>
<protein>
    <submittedName>
        <fullName evidence="2">Uncharacterized protein</fullName>
    </submittedName>
</protein>
<reference evidence="2 3" key="1">
    <citation type="submission" date="2024-02" db="EMBL/GenBank/DDBJ databases">
        <authorList>
            <person name="Chen Y."/>
            <person name="Shah S."/>
            <person name="Dougan E. K."/>
            <person name="Thang M."/>
            <person name="Chan C."/>
        </authorList>
    </citation>
    <scope>NUCLEOTIDE SEQUENCE [LARGE SCALE GENOMIC DNA]</scope>
</reference>
<evidence type="ECO:0000256" key="1">
    <source>
        <dbReference type="SAM" id="MobiDB-lite"/>
    </source>
</evidence>
<organism evidence="2 3">
    <name type="scientific">Durusdinium trenchii</name>
    <dbReference type="NCBI Taxonomy" id="1381693"/>
    <lineage>
        <taxon>Eukaryota</taxon>
        <taxon>Sar</taxon>
        <taxon>Alveolata</taxon>
        <taxon>Dinophyceae</taxon>
        <taxon>Suessiales</taxon>
        <taxon>Symbiodiniaceae</taxon>
        <taxon>Durusdinium</taxon>
    </lineage>
</organism>
<feature type="region of interest" description="Disordered" evidence="1">
    <location>
        <begin position="92"/>
        <end position="122"/>
    </location>
</feature>
<gene>
    <name evidence="2" type="ORF">CCMP2556_LOCUS31897</name>
</gene>
<dbReference type="EMBL" id="CAXAMN010021956">
    <property type="protein sequence ID" value="CAK9064875.1"/>
    <property type="molecule type" value="Genomic_DNA"/>
</dbReference>
<sequence>MDLILRESSMAVISLDQLVGMRLRRLGPLDLEPEEYLLRPAVVEDDGETTVGSPARSDATTLTRSTISKLADQLLRLHVGNARITNFFKKDLGRARRGGQKPKSVSRSVKKTHAKLKKSKQLSIRDYFCPSRSNQMNTSQ</sequence>